<accession>A0ACB6S3M6</accession>
<comment type="caution">
    <text evidence="1">The sequence shown here is derived from an EMBL/GenBank/DDBJ whole genome shotgun (WGS) entry which is preliminary data.</text>
</comment>
<evidence type="ECO:0000313" key="1">
    <source>
        <dbReference type="EMBL" id="KAF2628866.1"/>
    </source>
</evidence>
<gene>
    <name evidence="1" type="ORF">BU25DRAFT_390852</name>
</gene>
<protein>
    <submittedName>
        <fullName evidence="1">Uncharacterized protein</fullName>
    </submittedName>
</protein>
<dbReference type="EMBL" id="MU006712">
    <property type="protein sequence ID" value="KAF2628866.1"/>
    <property type="molecule type" value="Genomic_DNA"/>
</dbReference>
<dbReference type="Proteomes" id="UP000799754">
    <property type="component" value="Unassembled WGS sequence"/>
</dbReference>
<proteinExistence type="predicted"/>
<evidence type="ECO:0000313" key="2">
    <source>
        <dbReference type="Proteomes" id="UP000799754"/>
    </source>
</evidence>
<sequence>MTRFMPGETAMSDHVSNYSALEQHDKGRVADSEQNRLALQDPHTQRAVPFGWWWEFGAIVLALLSTSAIIALVTMIDNQPISSWSLFIQPASLVAILSTIAKSALLLPIAVCLSQLKWNHFERPADLAHMQLFDDASRGPWGSLVFLWKTRGVAWLAGVGALITVLMTMFESFTQQAIHFEEKVVLLKNETGSIPFARTLSNDQFAYGAVLSAKVRLEFTIAMMEAMLDKSSVYTSAAKCPGKECRFPDFTSLAACASCETEAVQVNNEFGCTYYTSSLPNTTEGIVERIDYKEFKEFQDAASNDLGHGLSSYGMDCKKEKADFPPLHMNMEVQTSNETWALLRGLGQPQGSQGGLSEDYVFGNTYLHTNGSYFDTRFTGSSFRFCTSGYNGYVSPNNSAFDTIDTFSCLETWFDPGNISAPETFGQFPSNITHCRINFCAQEYANVLIRNDTLEIGSTKEKPLQRRETIDFGDIRATVDGVQGNFVIGSNARDKLTQAIETILYSDDFAEFMDQLTTRPDVGWAAVFEKIGIVATSYIRSNANADQLTGGGIVYASQQFFNITWGWLVMPFMMVCVSTGFLVVTATYSRRKKYLFKNSILAAILYGVNGWRPDETRKVENRVADTDLVRMVRGVKATLIVESEGRLKVVEE</sequence>
<organism evidence="1 2">
    <name type="scientific">Macroventuria anomochaeta</name>
    <dbReference type="NCBI Taxonomy" id="301207"/>
    <lineage>
        <taxon>Eukaryota</taxon>
        <taxon>Fungi</taxon>
        <taxon>Dikarya</taxon>
        <taxon>Ascomycota</taxon>
        <taxon>Pezizomycotina</taxon>
        <taxon>Dothideomycetes</taxon>
        <taxon>Pleosporomycetidae</taxon>
        <taxon>Pleosporales</taxon>
        <taxon>Pleosporineae</taxon>
        <taxon>Didymellaceae</taxon>
        <taxon>Macroventuria</taxon>
    </lineage>
</organism>
<name>A0ACB6S3M6_9PLEO</name>
<keyword evidence="2" id="KW-1185">Reference proteome</keyword>
<reference evidence="1" key="1">
    <citation type="journal article" date="2020" name="Stud. Mycol.">
        <title>101 Dothideomycetes genomes: a test case for predicting lifestyles and emergence of pathogens.</title>
        <authorList>
            <person name="Haridas S."/>
            <person name="Albert R."/>
            <person name="Binder M."/>
            <person name="Bloem J."/>
            <person name="Labutti K."/>
            <person name="Salamov A."/>
            <person name="Andreopoulos B."/>
            <person name="Baker S."/>
            <person name="Barry K."/>
            <person name="Bills G."/>
            <person name="Bluhm B."/>
            <person name="Cannon C."/>
            <person name="Castanera R."/>
            <person name="Culley D."/>
            <person name="Daum C."/>
            <person name="Ezra D."/>
            <person name="Gonzalez J."/>
            <person name="Henrissat B."/>
            <person name="Kuo A."/>
            <person name="Liang C."/>
            <person name="Lipzen A."/>
            <person name="Lutzoni F."/>
            <person name="Magnuson J."/>
            <person name="Mondo S."/>
            <person name="Nolan M."/>
            <person name="Ohm R."/>
            <person name="Pangilinan J."/>
            <person name="Park H.-J."/>
            <person name="Ramirez L."/>
            <person name="Alfaro M."/>
            <person name="Sun H."/>
            <person name="Tritt A."/>
            <person name="Yoshinaga Y."/>
            <person name="Zwiers L.-H."/>
            <person name="Turgeon B."/>
            <person name="Goodwin S."/>
            <person name="Spatafora J."/>
            <person name="Crous P."/>
            <person name="Grigoriev I."/>
        </authorList>
    </citation>
    <scope>NUCLEOTIDE SEQUENCE</scope>
    <source>
        <strain evidence="1">CBS 525.71</strain>
    </source>
</reference>